<protein>
    <submittedName>
        <fullName evidence="3">Ras-related protein RHN1-like isoform X1</fullName>
    </submittedName>
</protein>
<dbReference type="InterPro" id="IPR005225">
    <property type="entry name" value="Small_GTP-bd"/>
</dbReference>
<gene>
    <name evidence="3" type="primary">LOC103327920</name>
</gene>
<dbReference type="Gene3D" id="3.40.50.300">
    <property type="entry name" value="P-loop containing nucleotide triphosphate hydrolases"/>
    <property type="match status" value="1"/>
</dbReference>
<dbReference type="SMART" id="SM00176">
    <property type="entry name" value="RAN"/>
    <property type="match status" value="1"/>
</dbReference>
<dbReference type="Pfam" id="PF00071">
    <property type="entry name" value="Ras"/>
    <property type="match status" value="1"/>
</dbReference>
<dbReference type="SMART" id="SM00173">
    <property type="entry name" value="RAS"/>
    <property type="match status" value="1"/>
</dbReference>
<dbReference type="NCBIfam" id="TIGR00231">
    <property type="entry name" value="small_GTP"/>
    <property type="match status" value="1"/>
</dbReference>
<dbReference type="InterPro" id="IPR001806">
    <property type="entry name" value="Small_GTPase"/>
</dbReference>
<dbReference type="PROSITE" id="PS51419">
    <property type="entry name" value="RAB"/>
    <property type="match status" value="1"/>
</dbReference>
<dbReference type="CDD" id="cd01860">
    <property type="entry name" value="Rab5_related"/>
    <property type="match status" value="1"/>
</dbReference>
<sequence length="264" mass="30128">MKIHIQLLCLFDNSNFYLSLFLSLSLCKALSFLQLWKILIKVVQWPGLATRSYKPNWWVLLGDMGTGKTSLVLRFVKGQFFDHQEPTIGAAFFTQILSLSEATVKFDIWDTAGQERYHSLAPMYYRGAAAAVVVYDISSTDTFTRAKKWVQELQRQGNLSLVMALVANKCDLEAKREVENEEGEQFAQDNGMFFLETSAKTAQNINELFHEIVFRISDVQCLHIMFLSTYAAKRLARACPSKPPGVNLINETRDRRRKSFCCLG</sequence>
<dbReference type="PROSITE" id="PS51421">
    <property type="entry name" value="RAS"/>
    <property type="match status" value="1"/>
</dbReference>
<reference evidence="2" key="1">
    <citation type="journal article" date="2012" name="Nat. Commun.">
        <title>The genome of Prunus mume.</title>
        <authorList>
            <person name="Zhang Q."/>
            <person name="Chen W."/>
            <person name="Sun L."/>
            <person name="Zhao F."/>
            <person name="Huang B."/>
            <person name="Yang W."/>
            <person name="Tao Y."/>
            <person name="Wang J."/>
            <person name="Yuan Z."/>
            <person name="Fan G."/>
            <person name="Xing Z."/>
            <person name="Han C."/>
            <person name="Pan H."/>
            <person name="Zhong X."/>
            <person name="Shi W."/>
            <person name="Liang X."/>
            <person name="Du D."/>
            <person name="Sun F."/>
            <person name="Xu Z."/>
            <person name="Hao R."/>
            <person name="Lv T."/>
            <person name="Lv Y."/>
            <person name="Zheng Z."/>
            <person name="Sun M."/>
            <person name="Luo L."/>
            <person name="Cai M."/>
            <person name="Gao Y."/>
            <person name="Wang J."/>
            <person name="Yin Y."/>
            <person name="Xu X."/>
            <person name="Cheng T."/>
            <person name="Wang J."/>
        </authorList>
    </citation>
    <scope>NUCLEOTIDE SEQUENCE [LARGE SCALE GENOMIC DNA]</scope>
</reference>
<dbReference type="SMART" id="SM00174">
    <property type="entry name" value="RHO"/>
    <property type="match status" value="1"/>
</dbReference>
<dbReference type="GeneID" id="103327920"/>
<dbReference type="PRINTS" id="PR00449">
    <property type="entry name" value="RASTRNSFRMNG"/>
</dbReference>
<keyword evidence="1" id="KW-0547">Nucleotide-binding</keyword>
<dbReference type="RefSeq" id="XP_016649053.1">
    <property type="nucleotide sequence ID" value="XM_016793567.1"/>
</dbReference>
<proteinExistence type="predicted"/>
<evidence type="ECO:0000256" key="1">
    <source>
        <dbReference type="ARBA" id="ARBA00022741"/>
    </source>
</evidence>
<dbReference type="PANTHER" id="PTHR47978">
    <property type="match status" value="1"/>
</dbReference>
<reference evidence="3" key="2">
    <citation type="submission" date="2025-08" db="UniProtKB">
        <authorList>
            <consortium name="RefSeq"/>
        </authorList>
    </citation>
    <scope>IDENTIFICATION</scope>
</reference>
<dbReference type="SMART" id="SM00175">
    <property type="entry name" value="RAB"/>
    <property type="match status" value="1"/>
</dbReference>
<dbReference type="InterPro" id="IPR027417">
    <property type="entry name" value="P-loop_NTPase"/>
</dbReference>
<accession>A0ABM1LNS6</accession>
<evidence type="ECO:0000313" key="3">
    <source>
        <dbReference type="RefSeq" id="XP_016649053.1"/>
    </source>
</evidence>
<dbReference type="SUPFAM" id="SSF52540">
    <property type="entry name" value="P-loop containing nucleoside triphosphate hydrolases"/>
    <property type="match status" value="1"/>
</dbReference>
<organism evidence="2 3">
    <name type="scientific">Prunus mume</name>
    <name type="common">Japanese apricot</name>
    <name type="synonym">Armeniaca mume</name>
    <dbReference type="NCBI Taxonomy" id="102107"/>
    <lineage>
        <taxon>Eukaryota</taxon>
        <taxon>Viridiplantae</taxon>
        <taxon>Streptophyta</taxon>
        <taxon>Embryophyta</taxon>
        <taxon>Tracheophyta</taxon>
        <taxon>Spermatophyta</taxon>
        <taxon>Magnoliopsida</taxon>
        <taxon>eudicotyledons</taxon>
        <taxon>Gunneridae</taxon>
        <taxon>Pentapetalae</taxon>
        <taxon>rosids</taxon>
        <taxon>fabids</taxon>
        <taxon>Rosales</taxon>
        <taxon>Rosaceae</taxon>
        <taxon>Amygdaloideae</taxon>
        <taxon>Amygdaleae</taxon>
        <taxon>Prunus</taxon>
    </lineage>
</organism>
<dbReference type="PROSITE" id="PS51420">
    <property type="entry name" value="RHO"/>
    <property type="match status" value="1"/>
</dbReference>
<name>A0ABM1LNS6_PRUMU</name>
<evidence type="ECO:0000313" key="2">
    <source>
        <dbReference type="Proteomes" id="UP000694861"/>
    </source>
</evidence>
<keyword evidence="2" id="KW-1185">Reference proteome</keyword>
<dbReference type="Proteomes" id="UP000694861">
    <property type="component" value="Linkage group LG4"/>
</dbReference>